<organism evidence="1 2">
    <name type="scientific">Caballeronia udeis</name>
    <dbReference type="NCBI Taxonomy" id="1232866"/>
    <lineage>
        <taxon>Bacteria</taxon>
        <taxon>Pseudomonadati</taxon>
        <taxon>Pseudomonadota</taxon>
        <taxon>Betaproteobacteria</taxon>
        <taxon>Burkholderiales</taxon>
        <taxon>Burkholderiaceae</taxon>
        <taxon>Caballeronia</taxon>
    </lineage>
</organism>
<keyword evidence="2" id="KW-1185">Reference proteome</keyword>
<dbReference type="Proteomes" id="UP001620514">
    <property type="component" value="Unassembled WGS sequence"/>
</dbReference>
<reference evidence="1 2" key="2">
    <citation type="submission" date="2024-11" db="EMBL/GenBank/DDBJ databases">
        <title>Using genomics to understand microbial adaptation to soil warming.</title>
        <authorList>
            <person name="Deangelis K.M. PhD."/>
        </authorList>
    </citation>
    <scope>NUCLEOTIDE SEQUENCE [LARGE SCALE GENOMIC DNA]</scope>
    <source>
        <strain evidence="1 2">GAS97</strain>
    </source>
</reference>
<protein>
    <submittedName>
        <fullName evidence="1">Tfp pilus assembly PilM family ATPase</fullName>
    </submittedName>
</protein>
<dbReference type="RefSeq" id="WP_404613621.1">
    <property type="nucleotide sequence ID" value="NZ_JBIYDN010000038.1"/>
</dbReference>
<reference evidence="1 2" key="1">
    <citation type="submission" date="2024-10" db="EMBL/GenBank/DDBJ databases">
        <authorList>
            <person name="Deangelis K."/>
            <person name="Huntemann M."/>
            <person name="Clum A."/>
            <person name="Wang J."/>
            <person name="Palaniappan K."/>
            <person name="Ritter S."/>
            <person name="Chen I.-M."/>
            <person name="Stamatis D."/>
            <person name="Reddy T."/>
            <person name="O'Malley R."/>
            <person name="Daum C."/>
            <person name="Ng V."/>
            <person name="Ivanova N."/>
            <person name="Kyrpides N."/>
            <person name="Woyke T."/>
        </authorList>
    </citation>
    <scope>NUCLEOTIDE SEQUENCE [LARGE SCALE GENOMIC DNA]</scope>
    <source>
        <strain evidence="1 2">GAS97</strain>
    </source>
</reference>
<sequence length="159" mass="16756">MGTQTPLRGSVLTVTRRFAAGIDITEGAVRLAVVSKRLQADRPVCVERLGEVLLEPGAVIGGDFIDRPAISAALREAFSRLPARAPLRSLRCAMALPASATFTTRAPLARLTQASQLSISVAGTRSARFARTGRAGGSRARGGDRTRRGAARPALFGVY</sequence>
<dbReference type="Gene3D" id="3.30.420.40">
    <property type="match status" value="1"/>
</dbReference>
<evidence type="ECO:0000313" key="1">
    <source>
        <dbReference type="EMBL" id="MFK4447772.1"/>
    </source>
</evidence>
<dbReference type="EMBL" id="JBIYDN010000038">
    <property type="protein sequence ID" value="MFK4447772.1"/>
    <property type="molecule type" value="Genomic_DNA"/>
</dbReference>
<name>A0ABW8MVL4_9BURK</name>
<proteinExistence type="predicted"/>
<comment type="caution">
    <text evidence="1">The sequence shown here is derived from an EMBL/GenBank/DDBJ whole genome shotgun (WGS) entry which is preliminary data.</text>
</comment>
<gene>
    <name evidence="1" type="ORF">ABH943_007810</name>
</gene>
<accession>A0ABW8MVL4</accession>
<evidence type="ECO:0000313" key="2">
    <source>
        <dbReference type="Proteomes" id="UP001620514"/>
    </source>
</evidence>